<evidence type="ECO:0000313" key="1">
    <source>
        <dbReference type="EMBL" id="TDD80918.1"/>
    </source>
</evidence>
<reference evidence="1 2" key="1">
    <citation type="submission" date="2019-03" db="EMBL/GenBank/DDBJ databases">
        <title>Draft genome sequences of novel Actinobacteria.</title>
        <authorList>
            <person name="Sahin N."/>
            <person name="Ay H."/>
            <person name="Saygin H."/>
        </authorList>
    </citation>
    <scope>NUCLEOTIDE SEQUENCE [LARGE SCALE GENOMIC DNA]</scope>
    <source>
        <strain evidence="1 2">H3C3</strain>
    </source>
</reference>
<dbReference type="EMBL" id="SMKU01000145">
    <property type="protein sequence ID" value="TDD80918.1"/>
    <property type="molecule type" value="Genomic_DNA"/>
</dbReference>
<dbReference type="RefSeq" id="WP_131897327.1">
    <property type="nucleotide sequence ID" value="NZ_SMKU01000145.1"/>
</dbReference>
<organism evidence="1 2">
    <name type="scientific">Actinomadura rubrisoli</name>
    <dbReference type="NCBI Taxonomy" id="2530368"/>
    <lineage>
        <taxon>Bacteria</taxon>
        <taxon>Bacillati</taxon>
        <taxon>Actinomycetota</taxon>
        <taxon>Actinomycetes</taxon>
        <taxon>Streptosporangiales</taxon>
        <taxon>Thermomonosporaceae</taxon>
        <taxon>Actinomadura</taxon>
    </lineage>
</organism>
<proteinExistence type="predicted"/>
<dbReference type="OrthoDB" id="4070351at2"/>
<gene>
    <name evidence="1" type="ORF">E1298_25015</name>
</gene>
<name>A0A4R5B3Z0_9ACTN</name>
<accession>A0A4R5B3Z0</accession>
<keyword evidence="2" id="KW-1185">Reference proteome</keyword>
<comment type="caution">
    <text evidence="1">The sequence shown here is derived from an EMBL/GenBank/DDBJ whole genome shotgun (WGS) entry which is preliminary data.</text>
</comment>
<sequence length="260" mass="28852">MAVTNQWPTTTARRVETALATTAKELSAHDPRLEHFYVPDGGYAPLTAGTGSEVLSLRARIAPAHRRPGYTVWAIFQVFDPGQPNLALLRMVEQRDRDGVPDQNPRRPLYNMDIDRRLCRVFMPVFNRALNDLDSTGRGQSLYVTCFHGRLTKTNLIQQPWLAAGLFRRFRPDGQAAIIYADFHEPLGAPLVHLAQALTARGSTHLIPRTATASATRSLLRSPDGTIWQLGGMSTAIDHGVTLARHYLARPDARIPGRTS</sequence>
<protein>
    <submittedName>
        <fullName evidence="1">Uncharacterized protein</fullName>
    </submittedName>
</protein>
<dbReference type="AlphaFoldDB" id="A0A4R5B3Z0"/>
<evidence type="ECO:0000313" key="2">
    <source>
        <dbReference type="Proteomes" id="UP000294513"/>
    </source>
</evidence>
<dbReference type="Proteomes" id="UP000294513">
    <property type="component" value="Unassembled WGS sequence"/>
</dbReference>